<sequence length="204" mass="21942">MSIDRVLLSPSPTDQSPAAAELRGGRRRQTRRRPKARPEEATVLVATRAPSSPPHSPFYNSQEEMIASVVFFPIALARPPLSVTRLHRAPIGTAAAAAGAAGRKEGDRRDRGGYASFAAAAAERERPPGSSQPACRGHLEHARATRGHQSHSVARAPVPYSFARSAPLPRHDSFSLACHHFAHKQKQSRLSRAGCTELSSSIGH</sequence>
<reference evidence="3" key="1">
    <citation type="submission" date="2016-11" db="UniProtKB">
        <authorList>
            <consortium name="WormBaseParasite"/>
        </authorList>
    </citation>
    <scope>IDENTIFICATION</scope>
</reference>
<keyword evidence="2" id="KW-1185">Reference proteome</keyword>
<protein>
    <submittedName>
        <fullName evidence="3">Reverse transcriptase Ty1/copia-type domain-containing protein</fullName>
    </submittedName>
</protein>
<name>A0A1I7ZU72_9BILA</name>
<dbReference type="Proteomes" id="UP000095287">
    <property type="component" value="Unplaced"/>
</dbReference>
<evidence type="ECO:0000256" key="1">
    <source>
        <dbReference type="SAM" id="MobiDB-lite"/>
    </source>
</evidence>
<feature type="compositionally biased region" description="Basic residues" evidence="1">
    <location>
        <begin position="25"/>
        <end position="35"/>
    </location>
</feature>
<feature type="region of interest" description="Disordered" evidence="1">
    <location>
        <begin position="1"/>
        <end position="59"/>
    </location>
</feature>
<evidence type="ECO:0000313" key="3">
    <source>
        <dbReference type="WBParaSite" id="L893_g29655.t1"/>
    </source>
</evidence>
<proteinExistence type="predicted"/>
<dbReference type="AlphaFoldDB" id="A0A1I7ZU72"/>
<feature type="region of interest" description="Disordered" evidence="1">
    <location>
        <begin position="119"/>
        <end position="154"/>
    </location>
</feature>
<accession>A0A1I7ZU72</accession>
<evidence type="ECO:0000313" key="2">
    <source>
        <dbReference type="Proteomes" id="UP000095287"/>
    </source>
</evidence>
<dbReference type="WBParaSite" id="L893_g29655.t1">
    <property type="protein sequence ID" value="L893_g29655.t1"/>
    <property type="gene ID" value="L893_g29655"/>
</dbReference>
<organism evidence="2 3">
    <name type="scientific">Steinernema glaseri</name>
    <dbReference type="NCBI Taxonomy" id="37863"/>
    <lineage>
        <taxon>Eukaryota</taxon>
        <taxon>Metazoa</taxon>
        <taxon>Ecdysozoa</taxon>
        <taxon>Nematoda</taxon>
        <taxon>Chromadorea</taxon>
        <taxon>Rhabditida</taxon>
        <taxon>Tylenchina</taxon>
        <taxon>Panagrolaimomorpha</taxon>
        <taxon>Strongyloidoidea</taxon>
        <taxon>Steinernematidae</taxon>
        <taxon>Steinernema</taxon>
    </lineage>
</organism>